<evidence type="ECO:0000313" key="3">
    <source>
        <dbReference type="Proteomes" id="UP000054735"/>
    </source>
</evidence>
<keyword evidence="3" id="KW-1185">Reference proteome</keyword>
<protein>
    <submittedName>
        <fullName evidence="2">Uncharacterized protein</fullName>
    </submittedName>
</protein>
<sequence>LFYWEELDHYSNLTAIIFIKFVGIYQPAVVAAGIRKKEPGGFDGNNSREFHAEIDHGTPRC</sequence>
<comment type="caution">
    <text evidence="2">The sequence shown here is derived from an EMBL/GenBank/DDBJ whole genome shotgun (WGS) entry which is preliminary data.</text>
</comment>
<gene>
    <name evidence="2" type="ORF">Lbir_1986</name>
</gene>
<dbReference type="RefSeq" id="WP_237759034.1">
    <property type="nucleotide sequence ID" value="NZ_LNXT01000039.1"/>
</dbReference>
<dbReference type="EMBL" id="LNXT01000039">
    <property type="protein sequence ID" value="KTC69507.1"/>
    <property type="molecule type" value="Genomic_DNA"/>
</dbReference>
<name>A0ABR5QLB7_9GAMM</name>
<evidence type="ECO:0000256" key="1">
    <source>
        <dbReference type="SAM" id="Phobius"/>
    </source>
</evidence>
<keyword evidence="1" id="KW-0472">Membrane</keyword>
<proteinExistence type="predicted"/>
<reference evidence="2 3" key="1">
    <citation type="submission" date="2015-11" db="EMBL/GenBank/DDBJ databases">
        <title>Genomic analysis of 38 Legionella species identifies large and diverse effector repertoires.</title>
        <authorList>
            <person name="Burstein D."/>
            <person name="Amaro F."/>
            <person name="Zusman T."/>
            <person name="Lifshitz Z."/>
            <person name="Cohen O."/>
            <person name="Gilbert J.A."/>
            <person name="Pupko T."/>
            <person name="Shuman H.A."/>
            <person name="Segal G."/>
        </authorList>
    </citation>
    <scope>NUCLEOTIDE SEQUENCE [LARGE SCALE GENOMIC DNA]</scope>
    <source>
        <strain evidence="2 3">CDC#1407-AL-14</strain>
    </source>
</reference>
<accession>A0ABR5QLB7</accession>
<feature type="transmembrane region" description="Helical" evidence="1">
    <location>
        <begin position="12"/>
        <end position="34"/>
    </location>
</feature>
<feature type="non-terminal residue" evidence="2">
    <location>
        <position position="1"/>
    </location>
</feature>
<keyword evidence="1" id="KW-0812">Transmembrane</keyword>
<keyword evidence="1" id="KW-1133">Transmembrane helix</keyword>
<evidence type="ECO:0000313" key="2">
    <source>
        <dbReference type="EMBL" id="KTC69507.1"/>
    </source>
</evidence>
<organism evidence="2 3">
    <name type="scientific">Legionella birminghamensis</name>
    <dbReference type="NCBI Taxonomy" id="28083"/>
    <lineage>
        <taxon>Bacteria</taxon>
        <taxon>Pseudomonadati</taxon>
        <taxon>Pseudomonadota</taxon>
        <taxon>Gammaproteobacteria</taxon>
        <taxon>Legionellales</taxon>
        <taxon>Legionellaceae</taxon>
        <taxon>Legionella</taxon>
    </lineage>
</organism>
<dbReference type="Proteomes" id="UP000054735">
    <property type="component" value="Unassembled WGS sequence"/>
</dbReference>